<feature type="domain" description="3D" evidence="4">
    <location>
        <begin position="92"/>
        <end position="153"/>
    </location>
</feature>
<dbReference type="Pfam" id="PF06725">
    <property type="entry name" value="3D"/>
    <property type="match status" value="1"/>
</dbReference>
<feature type="region of interest" description="Disordered" evidence="2">
    <location>
        <begin position="172"/>
        <end position="208"/>
    </location>
</feature>
<dbReference type="PANTHER" id="PTHR39160:SF4">
    <property type="entry name" value="RESUSCITATION-PROMOTING FACTOR RPFB"/>
    <property type="match status" value="1"/>
</dbReference>
<dbReference type="GO" id="GO:0009254">
    <property type="term" value="P:peptidoglycan turnover"/>
    <property type="evidence" value="ECO:0007669"/>
    <property type="project" value="InterPro"/>
</dbReference>
<dbReference type="InterPro" id="IPR010611">
    <property type="entry name" value="3D_dom"/>
</dbReference>
<evidence type="ECO:0000256" key="1">
    <source>
        <dbReference type="ARBA" id="ARBA00022729"/>
    </source>
</evidence>
<feature type="chain" id="PRO_5015463734" evidence="3">
    <location>
        <begin position="30"/>
        <end position="208"/>
    </location>
</feature>
<evidence type="ECO:0000256" key="3">
    <source>
        <dbReference type="SAM" id="SignalP"/>
    </source>
</evidence>
<evidence type="ECO:0000256" key="2">
    <source>
        <dbReference type="SAM" id="MobiDB-lite"/>
    </source>
</evidence>
<dbReference type="GO" id="GO:0004553">
    <property type="term" value="F:hydrolase activity, hydrolyzing O-glycosyl compounds"/>
    <property type="evidence" value="ECO:0007669"/>
    <property type="project" value="InterPro"/>
</dbReference>
<reference evidence="5 6" key="1">
    <citation type="submission" date="2018-04" db="EMBL/GenBank/DDBJ databases">
        <title>Genomic Encyclopedia of Archaeal and Bacterial Type Strains, Phase II (KMG-II): from individual species to whole genera.</title>
        <authorList>
            <person name="Goeker M."/>
        </authorList>
    </citation>
    <scope>NUCLEOTIDE SEQUENCE [LARGE SCALE GENOMIC DNA]</scope>
    <source>
        <strain evidence="5 6">DSM 45787</strain>
    </source>
</reference>
<dbReference type="PANTHER" id="PTHR39160">
    <property type="entry name" value="CELL WALL-BINDING PROTEIN YOCH"/>
    <property type="match status" value="1"/>
</dbReference>
<dbReference type="CDD" id="cd22786">
    <property type="entry name" value="DPBB_YuiC-like"/>
    <property type="match status" value="1"/>
</dbReference>
<keyword evidence="6" id="KW-1185">Reference proteome</keyword>
<keyword evidence="1 3" id="KW-0732">Signal</keyword>
<dbReference type="Proteomes" id="UP000244240">
    <property type="component" value="Unassembled WGS sequence"/>
</dbReference>
<dbReference type="GO" id="GO:0019867">
    <property type="term" value="C:outer membrane"/>
    <property type="evidence" value="ECO:0007669"/>
    <property type="project" value="InterPro"/>
</dbReference>
<evidence type="ECO:0000259" key="4">
    <source>
        <dbReference type="Pfam" id="PF06725"/>
    </source>
</evidence>
<dbReference type="Gene3D" id="2.40.40.10">
    <property type="entry name" value="RlpA-like domain"/>
    <property type="match status" value="1"/>
</dbReference>
<dbReference type="InterPro" id="IPR051933">
    <property type="entry name" value="Resuscitation_pf_RpfB"/>
</dbReference>
<accession>A0A2T6BT55</accession>
<organism evidence="5 6">
    <name type="scientific">Melghirimyces profundicolus</name>
    <dbReference type="NCBI Taxonomy" id="1242148"/>
    <lineage>
        <taxon>Bacteria</taxon>
        <taxon>Bacillati</taxon>
        <taxon>Bacillota</taxon>
        <taxon>Bacilli</taxon>
        <taxon>Bacillales</taxon>
        <taxon>Thermoactinomycetaceae</taxon>
        <taxon>Melghirimyces</taxon>
    </lineage>
</organism>
<name>A0A2T6BT55_9BACL</name>
<dbReference type="SUPFAM" id="SSF50685">
    <property type="entry name" value="Barwin-like endoglucanases"/>
    <property type="match status" value="1"/>
</dbReference>
<evidence type="ECO:0000313" key="5">
    <source>
        <dbReference type="EMBL" id="PTX59147.1"/>
    </source>
</evidence>
<dbReference type="EMBL" id="QBKR01000013">
    <property type="protein sequence ID" value="PTX59147.1"/>
    <property type="molecule type" value="Genomic_DNA"/>
</dbReference>
<sequence>MSAIRFSHKAMRGWMVLLLLGAFFPVEEAAGKTAEEKEAGLPFSGDSWSFYPSMVVTATGYTSGRESTGKDRSHPAFGLTRSGVQAQRGVLSTVAADPRVFPIGTLLYIPGYGYGVVADTGNAIQGRRLDLYFDTVEEVYKQWGKKRVRIYVIAKGDGSLSEKDLENLNETVRLTGRQPESPDFTGDCQDRKVRNDPDTTDGPSVQCP</sequence>
<dbReference type="AlphaFoldDB" id="A0A2T6BT55"/>
<protein>
    <submittedName>
        <fullName evidence="5">3D (Asp-Asp-Asp) domain-containing protein</fullName>
    </submittedName>
</protein>
<evidence type="ECO:0000313" key="6">
    <source>
        <dbReference type="Proteomes" id="UP000244240"/>
    </source>
</evidence>
<proteinExistence type="predicted"/>
<feature type="compositionally biased region" description="Basic and acidic residues" evidence="2">
    <location>
        <begin position="188"/>
        <end position="197"/>
    </location>
</feature>
<feature type="signal peptide" evidence="3">
    <location>
        <begin position="1"/>
        <end position="29"/>
    </location>
</feature>
<comment type="caution">
    <text evidence="5">The sequence shown here is derived from an EMBL/GenBank/DDBJ whole genome shotgun (WGS) entry which is preliminary data.</text>
</comment>
<gene>
    <name evidence="5" type="ORF">C8P63_11392</name>
</gene>
<dbReference type="InterPro" id="IPR036908">
    <property type="entry name" value="RlpA-like_sf"/>
</dbReference>